<reference evidence="1 2" key="2">
    <citation type="submission" date="2018-08" db="EMBL/GenBank/DDBJ databases">
        <authorList>
            <person name="Laetsch R D."/>
            <person name="Stevens L."/>
            <person name="Kumar S."/>
            <person name="Blaxter L. M."/>
        </authorList>
    </citation>
    <scope>NUCLEOTIDE SEQUENCE [LARGE SCALE GENOMIC DNA]</scope>
</reference>
<dbReference type="WBParaSite" id="nOo.2.0.1.t03023-RA">
    <property type="protein sequence ID" value="nOo.2.0.1.t03023-RA"/>
    <property type="gene ID" value="nOo.2.0.1.g03023"/>
</dbReference>
<evidence type="ECO:0000313" key="2">
    <source>
        <dbReference type="Proteomes" id="UP000271087"/>
    </source>
</evidence>
<evidence type="ECO:0000313" key="1">
    <source>
        <dbReference type="EMBL" id="VDK67682.1"/>
    </source>
</evidence>
<evidence type="ECO:0000313" key="3">
    <source>
        <dbReference type="WBParaSite" id="nOo.2.0.1.t03023-RA"/>
    </source>
</evidence>
<dbReference type="STRING" id="42157.A0A182E4U9"/>
<dbReference type="PANTHER" id="PTHR23274">
    <property type="entry name" value="DNA HELICASE-RELATED"/>
    <property type="match status" value="1"/>
</dbReference>
<dbReference type="EMBL" id="UYRW01000535">
    <property type="protein sequence ID" value="VDK67682.1"/>
    <property type="molecule type" value="Genomic_DNA"/>
</dbReference>
<reference evidence="3" key="1">
    <citation type="submission" date="2016-06" db="UniProtKB">
        <authorList>
            <consortium name="WormBaseParasite"/>
        </authorList>
    </citation>
    <scope>IDENTIFICATION</scope>
</reference>
<accession>A0A182E4U9</accession>
<protein>
    <submittedName>
        <fullName evidence="3">ATP-dependent DNA helicase</fullName>
    </submittedName>
</protein>
<dbReference type="Proteomes" id="UP000271087">
    <property type="component" value="Unassembled WGS sequence"/>
</dbReference>
<dbReference type="GO" id="GO:0006260">
    <property type="term" value="P:DNA replication"/>
    <property type="evidence" value="ECO:0007669"/>
    <property type="project" value="TreeGrafter"/>
</dbReference>
<proteinExistence type="predicted"/>
<organism evidence="3">
    <name type="scientific">Onchocerca ochengi</name>
    <name type="common">Filarial nematode worm</name>
    <dbReference type="NCBI Taxonomy" id="42157"/>
    <lineage>
        <taxon>Eukaryota</taxon>
        <taxon>Metazoa</taxon>
        <taxon>Ecdysozoa</taxon>
        <taxon>Nematoda</taxon>
        <taxon>Chromadorea</taxon>
        <taxon>Rhabditida</taxon>
        <taxon>Spirurina</taxon>
        <taxon>Spiruromorpha</taxon>
        <taxon>Filarioidea</taxon>
        <taxon>Onchocercidae</taxon>
        <taxon>Onchocerca</taxon>
    </lineage>
</organism>
<keyword evidence="2" id="KW-1185">Reference proteome</keyword>
<sequence length="168" mass="19037">MLNIDEVAQYQTERDISSNEAVLEMANKVLNQLGMPSSNPSAASSFDVELLREKNYNMADLLLYVHRSARNATVHTAIENRRVIIMLRNINQPKLCNGMRLAVKKLMSNVVKATVLTGPFKGENALIPCIDMIPTDKPFQFKRLQFPIRLAFAFTINNLKVNPWNYAV</sequence>
<dbReference type="OrthoDB" id="6579077at2759"/>
<dbReference type="GO" id="GO:0005657">
    <property type="term" value="C:replication fork"/>
    <property type="evidence" value="ECO:0007669"/>
    <property type="project" value="TreeGrafter"/>
</dbReference>
<gene>
    <name evidence="1" type="ORF">NOO_LOCUS3023</name>
</gene>
<dbReference type="PANTHER" id="PTHR23274:SF51">
    <property type="entry name" value="OS03G0423850 PROTEIN"/>
    <property type="match status" value="1"/>
</dbReference>
<name>A0A182E4U9_ONCOC</name>
<dbReference type="AlphaFoldDB" id="A0A182E4U9"/>